<comment type="caution">
    <text evidence="6">The sequence shown here is derived from an EMBL/GenBank/DDBJ whole genome shotgun (WGS) entry which is preliminary data.</text>
</comment>
<dbReference type="AlphaFoldDB" id="A0A2N3G6W7"/>
<proteinExistence type="predicted"/>
<dbReference type="Proteomes" id="UP000233654">
    <property type="component" value="Unassembled WGS sequence"/>
</dbReference>
<dbReference type="InterPro" id="IPR029016">
    <property type="entry name" value="GAF-like_dom_sf"/>
</dbReference>
<evidence type="ECO:0000313" key="6">
    <source>
        <dbReference type="EMBL" id="PKQ28372.1"/>
    </source>
</evidence>
<evidence type="ECO:0000259" key="5">
    <source>
        <dbReference type="PROSITE" id="PS50887"/>
    </source>
</evidence>
<dbReference type="CDD" id="cd17574">
    <property type="entry name" value="REC_OmpR"/>
    <property type="match status" value="1"/>
</dbReference>
<dbReference type="GO" id="GO:0043709">
    <property type="term" value="P:cell adhesion involved in single-species biofilm formation"/>
    <property type="evidence" value="ECO:0007669"/>
    <property type="project" value="TreeGrafter"/>
</dbReference>
<dbReference type="InterPro" id="IPR000160">
    <property type="entry name" value="GGDEF_dom"/>
</dbReference>
<dbReference type="InterPro" id="IPR001789">
    <property type="entry name" value="Sig_transdc_resp-reg_receiver"/>
</dbReference>
<dbReference type="CDD" id="cd01949">
    <property type="entry name" value="GGDEF"/>
    <property type="match status" value="1"/>
</dbReference>
<sequence>MCLSALALEEVDVGLSQGRVLLADDNKLVVKITSAILEDAGYEVCVAWDGLEAINKAYAEELDIVILDVEMPRINGYQVCRLLKDDEITRDLPIIMLTGRDQQSDKFWGLKIGADAYVTKGFKPEQLLMVIKEQVAAGAARRSGKQQKPVPKQLLEEAGVFSRVLDLLDSRLFESTILNELGALASAGQDYRETIKAILEIMARIVGNAVGACVMFEEKDLIIHLNQDVAPGAFEKIKEKILEIANACGWDTEGDLDRIKVSAYNEERLREQPDKHEPVYSHVYIPLIAHKKGIGVLALFRHASPAFARDTQPILNLVQNQITIVIDNARLYEAARLLSITDGLTRIYNHRFFQELFEKEYKRADRYSTVFSLIMLDIDHFKKVNDTYGHLCGDEILKELANLIKDCLRSMDIVARYGGEEFVMLLPETNGQETYQTAERIRLAVERTTFLGTGEGLKVTVSQGVAAYPSVDVHDRQELIAKADSALYEAKESGRNRVVYRE</sequence>
<feature type="domain" description="GGDEF" evidence="5">
    <location>
        <begin position="369"/>
        <end position="502"/>
    </location>
</feature>
<dbReference type="NCBIfam" id="TIGR00254">
    <property type="entry name" value="GGDEF"/>
    <property type="match status" value="1"/>
</dbReference>
<name>A0A2N3G6W7_9ACTN</name>
<dbReference type="SMART" id="SM00267">
    <property type="entry name" value="GGDEF"/>
    <property type="match status" value="1"/>
</dbReference>
<keyword evidence="2" id="KW-0418">Kinase</keyword>
<feature type="modified residue" description="4-aspartylphosphate" evidence="3">
    <location>
        <position position="68"/>
    </location>
</feature>
<reference evidence="6 7" key="1">
    <citation type="journal article" date="2017" name="ISME J.">
        <title>Potential for microbial H2 and metal transformations associated with novel bacteria and archaea in deep terrestrial subsurface sediments.</title>
        <authorList>
            <person name="Hernsdorf A.W."/>
            <person name="Amano Y."/>
            <person name="Miyakawa K."/>
            <person name="Ise K."/>
            <person name="Suzuki Y."/>
            <person name="Anantharaman K."/>
            <person name="Probst A."/>
            <person name="Burstein D."/>
            <person name="Thomas B.C."/>
            <person name="Banfield J.F."/>
        </authorList>
    </citation>
    <scope>NUCLEOTIDE SEQUENCE [LARGE SCALE GENOMIC DNA]</scope>
    <source>
        <strain evidence="6">HGW-Actinobacteria-3</strain>
    </source>
</reference>
<dbReference type="PROSITE" id="PS50887">
    <property type="entry name" value="GGDEF"/>
    <property type="match status" value="1"/>
</dbReference>
<evidence type="ECO:0000256" key="2">
    <source>
        <dbReference type="ARBA" id="ARBA00022777"/>
    </source>
</evidence>
<evidence type="ECO:0000256" key="1">
    <source>
        <dbReference type="ARBA" id="ARBA00022679"/>
    </source>
</evidence>
<dbReference type="GO" id="GO:0016301">
    <property type="term" value="F:kinase activity"/>
    <property type="evidence" value="ECO:0007669"/>
    <property type="project" value="UniProtKB-KW"/>
</dbReference>
<evidence type="ECO:0000313" key="7">
    <source>
        <dbReference type="Proteomes" id="UP000233654"/>
    </source>
</evidence>
<dbReference type="FunFam" id="3.30.70.270:FF:000001">
    <property type="entry name" value="Diguanylate cyclase domain protein"/>
    <property type="match status" value="1"/>
</dbReference>
<dbReference type="InterPro" id="IPR050469">
    <property type="entry name" value="Diguanylate_Cyclase"/>
</dbReference>
<dbReference type="PANTHER" id="PTHR45138:SF9">
    <property type="entry name" value="DIGUANYLATE CYCLASE DGCM-RELATED"/>
    <property type="match status" value="1"/>
</dbReference>
<dbReference type="InterPro" id="IPR011006">
    <property type="entry name" value="CheY-like_superfamily"/>
</dbReference>
<dbReference type="GO" id="GO:1902201">
    <property type="term" value="P:negative regulation of bacterial-type flagellum-dependent cell motility"/>
    <property type="evidence" value="ECO:0007669"/>
    <property type="project" value="TreeGrafter"/>
</dbReference>
<dbReference type="Gene3D" id="3.30.450.40">
    <property type="match status" value="1"/>
</dbReference>
<dbReference type="SUPFAM" id="SSF52172">
    <property type="entry name" value="CheY-like"/>
    <property type="match status" value="1"/>
</dbReference>
<dbReference type="SMART" id="SM00448">
    <property type="entry name" value="REC"/>
    <property type="match status" value="1"/>
</dbReference>
<dbReference type="PANTHER" id="PTHR45138">
    <property type="entry name" value="REGULATORY COMPONENTS OF SENSORY TRANSDUCTION SYSTEM"/>
    <property type="match status" value="1"/>
</dbReference>
<organism evidence="6 7">
    <name type="scientific">Candidatus Anoxymicrobium japonicum</name>
    <dbReference type="NCBI Taxonomy" id="2013648"/>
    <lineage>
        <taxon>Bacteria</taxon>
        <taxon>Bacillati</taxon>
        <taxon>Actinomycetota</taxon>
        <taxon>Candidatus Geothermincolia</taxon>
        <taxon>Candidatus Geothermincolales</taxon>
        <taxon>Candidatus Anoxymicrobiaceae</taxon>
        <taxon>Candidatus Anoxymicrobium</taxon>
    </lineage>
</organism>
<protein>
    <recommendedName>
        <fullName evidence="8">Diguanylate cyclase</fullName>
    </recommendedName>
</protein>
<dbReference type="GO" id="GO:0005886">
    <property type="term" value="C:plasma membrane"/>
    <property type="evidence" value="ECO:0007669"/>
    <property type="project" value="TreeGrafter"/>
</dbReference>
<dbReference type="InterPro" id="IPR043128">
    <property type="entry name" value="Rev_trsase/Diguanyl_cyclase"/>
</dbReference>
<dbReference type="Pfam" id="PF00990">
    <property type="entry name" value="GGDEF"/>
    <property type="match status" value="1"/>
</dbReference>
<dbReference type="PROSITE" id="PS50110">
    <property type="entry name" value="RESPONSE_REGULATORY"/>
    <property type="match status" value="1"/>
</dbReference>
<dbReference type="SUPFAM" id="SSF55073">
    <property type="entry name" value="Nucleotide cyclase"/>
    <property type="match status" value="1"/>
</dbReference>
<keyword evidence="1" id="KW-0808">Transferase</keyword>
<dbReference type="Gene3D" id="3.40.50.2300">
    <property type="match status" value="1"/>
</dbReference>
<dbReference type="GO" id="GO:0000160">
    <property type="term" value="P:phosphorelay signal transduction system"/>
    <property type="evidence" value="ECO:0007669"/>
    <property type="project" value="InterPro"/>
</dbReference>
<gene>
    <name evidence="6" type="ORF">CVT63_03190</name>
</gene>
<dbReference type="Gene3D" id="3.30.70.270">
    <property type="match status" value="1"/>
</dbReference>
<accession>A0A2N3G6W7</accession>
<dbReference type="InterPro" id="IPR003018">
    <property type="entry name" value="GAF"/>
</dbReference>
<dbReference type="InterPro" id="IPR029787">
    <property type="entry name" value="Nucleotide_cyclase"/>
</dbReference>
<dbReference type="GO" id="GO:0052621">
    <property type="term" value="F:diguanylate cyclase activity"/>
    <property type="evidence" value="ECO:0007669"/>
    <property type="project" value="TreeGrafter"/>
</dbReference>
<dbReference type="Pfam" id="PF00072">
    <property type="entry name" value="Response_reg"/>
    <property type="match status" value="1"/>
</dbReference>
<evidence type="ECO:0000256" key="3">
    <source>
        <dbReference type="PROSITE-ProRule" id="PRU00169"/>
    </source>
</evidence>
<feature type="domain" description="Response regulatory" evidence="4">
    <location>
        <begin position="19"/>
        <end position="135"/>
    </location>
</feature>
<dbReference type="EMBL" id="PHEX01000019">
    <property type="protein sequence ID" value="PKQ28372.1"/>
    <property type="molecule type" value="Genomic_DNA"/>
</dbReference>
<evidence type="ECO:0000259" key="4">
    <source>
        <dbReference type="PROSITE" id="PS50110"/>
    </source>
</evidence>
<keyword evidence="3" id="KW-0597">Phosphoprotein</keyword>
<dbReference type="Pfam" id="PF13185">
    <property type="entry name" value="GAF_2"/>
    <property type="match status" value="1"/>
</dbReference>
<evidence type="ECO:0008006" key="8">
    <source>
        <dbReference type="Google" id="ProtNLM"/>
    </source>
</evidence>
<dbReference type="SUPFAM" id="SSF55781">
    <property type="entry name" value="GAF domain-like"/>
    <property type="match status" value="1"/>
</dbReference>